<organism evidence="1">
    <name type="scientific">Arundo donax</name>
    <name type="common">Giant reed</name>
    <name type="synonym">Donax arundinaceus</name>
    <dbReference type="NCBI Taxonomy" id="35708"/>
    <lineage>
        <taxon>Eukaryota</taxon>
        <taxon>Viridiplantae</taxon>
        <taxon>Streptophyta</taxon>
        <taxon>Embryophyta</taxon>
        <taxon>Tracheophyta</taxon>
        <taxon>Spermatophyta</taxon>
        <taxon>Magnoliopsida</taxon>
        <taxon>Liliopsida</taxon>
        <taxon>Poales</taxon>
        <taxon>Poaceae</taxon>
        <taxon>PACMAD clade</taxon>
        <taxon>Arundinoideae</taxon>
        <taxon>Arundineae</taxon>
        <taxon>Arundo</taxon>
    </lineage>
</organism>
<sequence length="29" mass="3210">MNITVDATCDNKCKTDCQSFSICNLISLK</sequence>
<evidence type="ECO:0000313" key="1">
    <source>
        <dbReference type="EMBL" id="JAD19258.1"/>
    </source>
</evidence>
<reference evidence="1" key="1">
    <citation type="submission" date="2014-09" db="EMBL/GenBank/DDBJ databases">
        <authorList>
            <person name="Magalhaes I.L.F."/>
            <person name="Oliveira U."/>
            <person name="Santos F.R."/>
            <person name="Vidigal T.H.D.A."/>
            <person name="Brescovit A.D."/>
            <person name="Santos A.J."/>
        </authorList>
    </citation>
    <scope>NUCLEOTIDE SEQUENCE</scope>
    <source>
        <tissue evidence="1">Shoot tissue taken approximately 20 cm above the soil surface</tissue>
    </source>
</reference>
<name>A0A0A8Y269_ARUDO</name>
<protein>
    <submittedName>
        <fullName evidence="1">Uncharacterized protein</fullName>
    </submittedName>
</protein>
<reference evidence="1" key="2">
    <citation type="journal article" date="2015" name="Data Brief">
        <title>Shoot transcriptome of the giant reed, Arundo donax.</title>
        <authorList>
            <person name="Barrero R.A."/>
            <person name="Guerrero F.D."/>
            <person name="Moolhuijzen P."/>
            <person name="Goolsby J.A."/>
            <person name="Tidwell J."/>
            <person name="Bellgard S.E."/>
            <person name="Bellgard M.I."/>
        </authorList>
    </citation>
    <scope>NUCLEOTIDE SEQUENCE</scope>
    <source>
        <tissue evidence="1">Shoot tissue taken approximately 20 cm above the soil surface</tissue>
    </source>
</reference>
<proteinExistence type="predicted"/>
<accession>A0A0A8Y269</accession>
<dbReference type="EMBL" id="GBRH01278637">
    <property type="protein sequence ID" value="JAD19258.1"/>
    <property type="molecule type" value="Transcribed_RNA"/>
</dbReference>
<dbReference type="AlphaFoldDB" id="A0A0A8Y269"/>